<evidence type="ECO:0000313" key="2">
    <source>
        <dbReference type="Proteomes" id="UP001371456"/>
    </source>
</evidence>
<accession>A0AAN8TN85</accession>
<reference evidence="1 2" key="1">
    <citation type="submission" date="2024-02" db="EMBL/GenBank/DDBJ databases">
        <title>de novo genome assembly of Solanum bulbocastanum strain 11H21.</title>
        <authorList>
            <person name="Hosaka A.J."/>
        </authorList>
    </citation>
    <scope>NUCLEOTIDE SEQUENCE [LARGE SCALE GENOMIC DNA]</scope>
    <source>
        <tissue evidence="1">Young leaves</tissue>
    </source>
</reference>
<dbReference type="EMBL" id="JBANQN010000004">
    <property type="protein sequence ID" value="KAK6791523.1"/>
    <property type="molecule type" value="Genomic_DNA"/>
</dbReference>
<evidence type="ECO:0000313" key="1">
    <source>
        <dbReference type="EMBL" id="KAK6791523.1"/>
    </source>
</evidence>
<gene>
    <name evidence="1" type="ORF">RDI58_010604</name>
</gene>
<name>A0AAN8TN85_SOLBU</name>
<organism evidence="1 2">
    <name type="scientific">Solanum bulbocastanum</name>
    <name type="common">Wild potato</name>
    <dbReference type="NCBI Taxonomy" id="147425"/>
    <lineage>
        <taxon>Eukaryota</taxon>
        <taxon>Viridiplantae</taxon>
        <taxon>Streptophyta</taxon>
        <taxon>Embryophyta</taxon>
        <taxon>Tracheophyta</taxon>
        <taxon>Spermatophyta</taxon>
        <taxon>Magnoliopsida</taxon>
        <taxon>eudicotyledons</taxon>
        <taxon>Gunneridae</taxon>
        <taxon>Pentapetalae</taxon>
        <taxon>asterids</taxon>
        <taxon>lamiids</taxon>
        <taxon>Solanales</taxon>
        <taxon>Solanaceae</taxon>
        <taxon>Solanoideae</taxon>
        <taxon>Solaneae</taxon>
        <taxon>Solanum</taxon>
    </lineage>
</organism>
<comment type="caution">
    <text evidence="1">The sequence shown here is derived from an EMBL/GenBank/DDBJ whole genome shotgun (WGS) entry which is preliminary data.</text>
</comment>
<dbReference type="Proteomes" id="UP001371456">
    <property type="component" value="Unassembled WGS sequence"/>
</dbReference>
<keyword evidence="2" id="KW-1185">Reference proteome</keyword>
<proteinExistence type="predicted"/>
<dbReference type="AlphaFoldDB" id="A0AAN8TN85"/>
<protein>
    <submittedName>
        <fullName evidence="1">Uncharacterized protein</fullName>
    </submittedName>
</protein>
<sequence>MQVNIPMEEEMFVNRITVSDLLDLDWSYDIEECMVTLQAPITEIDTFFDWYNIHIKVKDNGGKTSLDLFNGVAEKLLDTSTFKLVNRLYKSDM</sequence>